<keyword evidence="1" id="KW-0946">Virion</keyword>
<dbReference type="PANTHER" id="PTHR39183">
    <property type="entry name" value="SPORE COAT PROTEIN F-LIKE PROTEIN YHCQ"/>
    <property type="match status" value="1"/>
</dbReference>
<proteinExistence type="predicted"/>
<evidence type="ECO:0000313" key="2">
    <source>
        <dbReference type="Proteomes" id="UP001623592"/>
    </source>
</evidence>
<keyword evidence="1" id="KW-0167">Capsid protein</keyword>
<dbReference type="InterPro" id="IPR012851">
    <property type="entry name" value="Spore_coat_CotF-like"/>
</dbReference>
<dbReference type="Proteomes" id="UP001623592">
    <property type="component" value="Unassembled WGS sequence"/>
</dbReference>
<organism evidence="1 2">
    <name type="scientific">Clostridium neuense</name>
    <dbReference type="NCBI Taxonomy" id="1728934"/>
    <lineage>
        <taxon>Bacteria</taxon>
        <taxon>Bacillati</taxon>
        <taxon>Bacillota</taxon>
        <taxon>Clostridia</taxon>
        <taxon>Eubacteriales</taxon>
        <taxon>Clostridiaceae</taxon>
        <taxon>Clostridium</taxon>
    </lineage>
</organism>
<protein>
    <submittedName>
        <fullName evidence="1">Spore coat protein</fullName>
    </submittedName>
</protein>
<evidence type="ECO:0000313" key="1">
    <source>
        <dbReference type="EMBL" id="MFL0250418.1"/>
    </source>
</evidence>
<keyword evidence="2" id="KW-1185">Reference proteome</keyword>
<name>A0ABW8TFG4_9CLOT</name>
<reference evidence="1 2" key="1">
    <citation type="submission" date="2024-11" db="EMBL/GenBank/DDBJ databases">
        <authorList>
            <person name="Heng Y.C."/>
            <person name="Lim A.C.H."/>
            <person name="Lee J.K.Y."/>
            <person name="Kittelmann S."/>
        </authorList>
    </citation>
    <scope>NUCLEOTIDE SEQUENCE [LARGE SCALE GENOMIC DNA]</scope>
    <source>
        <strain evidence="1 2">WILCCON 0114</strain>
    </source>
</reference>
<sequence>MNLFNESEKNSNLKLDDRSITVDMLKDSKFNITTLCNATSEAINPQLRQIIDTQLSMAINESHELCDIAIGKNWFEAYEDPEQQLKDDLNDSKRVLESE</sequence>
<dbReference type="EMBL" id="JBJIAA010000006">
    <property type="protein sequence ID" value="MFL0250418.1"/>
    <property type="molecule type" value="Genomic_DNA"/>
</dbReference>
<dbReference type="PANTHER" id="PTHR39183:SF1">
    <property type="entry name" value="SPORE COAT PROTEIN F-LIKE PROTEIN YHCQ"/>
    <property type="match status" value="1"/>
</dbReference>
<comment type="caution">
    <text evidence="1">The sequence shown here is derived from an EMBL/GenBank/DDBJ whole genome shotgun (WGS) entry which is preliminary data.</text>
</comment>
<dbReference type="Pfam" id="PF07875">
    <property type="entry name" value="Coat_F"/>
    <property type="match status" value="1"/>
</dbReference>
<accession>A0ABW8TFG4</accession>
<gene>
    <name evidence="1" type="ORF">ACJDT4_08270</name>
</gene>
<dbReference type="RefSeq" id="WP_406787088.1">
    <property type="nucleotide sequence ID" value="NZ_JBJIAA010000006.1"/>
</dbReference>